<feature type="domain" description="Pleckstrin homology" evidence="3">
    <location>
        <begin position="978"/>
        <end position="1121"/>
    </location>
</feature>
<feature type="compositionally biased region" description="Low complexity" evidence="2">
    <location>
        <begin position="813"/>
        <end position="825"/>
    </location>
</feature>
<dbReference type="GO" id="GO:0005543">
    <property type="term" value="F:phospholipid binding"/>
    <property type="evidence" value="ECO:0007669"/>
    <property type="project" value="InterPro"/>
</dbReference>
<feature type="compositionally biased region" description="Pro residues" evidence="2">
    <location>
        <begin position="1131"/>
        <end position="1145"/>
    </location>
</feature>
<comment type="caution">
    <text evidence="4">The sequence shown here is derived from an EMBL/GenBank/DDBJ whole genome shotgun (WGS) entry which is preliminary data.</text>
</comment>
<dbReference type="Proteomes" id="UP001168146">
    <property type="component" value="Unassembled WGS sequence"/>
</dbReference>
<reference evidence="4" key="1">
    <citation type="submission" date="2021-12" db="EMBL/GenBank/DDBJ databases">
        <title>Black yeast isolated from Biological Soil Crust.</title>
        <authorList>
            <person name="Kurbessoian T."/>
        </authorList>
    </citation>
    <scope>NUCLEOTIDE SEQUENCE</scope>
    <source>
        <strain evidence="4">CCFEE 5208</strain>
    </source>
</reference>
<feature type="compositionally biased region" description="Low complexity" evidence="2">
    <location>
        <begin position="1187"/>
        <end position="1202"/>
    </location>
</feature>
<dbReference type="GO" id="GO:0005938">
    <property type="term" value="C:cell cortex"/>
    <property type="evidence" value="ECO:0007669"/>
    <property type="project" value="InterPro"/>
</dbReference>
<feature type="compositionally biased region" description="Polar residues" evidence="2">
    <location>
        <begin position="699"/>
        <end position="715"/>
    </location>
</feature>
<gene>
    <name evidence="4" type="ORF">LTR82_006853</name>
</gene>
<feature type="compositionally biased region" description="Polar residues" evidence="2">
    <location>
        <begin position="877"/>
        <end position="888"/>
    </location>
</feature>
<feature type="compositionally biased region" description="Low complexity" evidence="2">
    <location>
        <begin position="780"/>
        <end position="796"/>
    </location>
</feature>
<feature type="compositionally biased region" description="Low complexity" evidence="2">
    <location>
        <begin position="38"/>
        <end position="50"/>
    </location>
</feature>
<dbReference type="GO" id="GO:0015631">
    <property type="term" value="F:tubulin binding"/>
    <property type="evidence" value="ECO:0007669"/>
    <property type="project" value="TreeGrafter"/>
</dbReference>
<feature type="compositionally biased region" description="Basic and acidic residues" evidence="2">
    <location>
        <begin position="1163"/>
        <end position="1178"/>
    </location>
</feature>
<proteinExistence type="predicted"/>
<feature type="region of interest" description="Disordered" evidence="2">
    <location>
        <begin position="10"/>
        <end position="66"/>
    </location>
</feature>
<feature type="compositionally biased region" description="Polar residues" evidence="2">
    <location>
        <begin position="452"/>
        <end position="467"/>
    </location>
</feature>
<protein>
    <recommendedName>
        <fullName evidence="3">Pleckstrin homology domain-containing protein</fullName>
    </recommendedName>
</protein>
<feature type="region of interest" description="Disordered" evidence="2">
    <location>
        <begin position="606"/>
        <end position="626"/>
    </location>
</feature>
<dbReference type="GO" id="GO:0032065">
    <property type="term" value="P:maintenance of protein location in cell cortex"/>
    <property type="evidence" value="ECO:0007669"/>
    <property type="project" value="InterPro"/>
</dbReference>
<feature type="region of interest" description="Disordered" evidence="2">
    <location>
        <begin position="447"/>
        <end position="469"/>
    </location>
</feature>
<dbReference type="GO" id="GO:0005739">
    <property type="term" value="C:mitochondrion"/>
    <property type="evidence" value="ECO:0007669"/>
    <property type="project" value="TreeGrafter"/>
</dbReference>
<evidence type="ECO:0000256" key="1">
    <source>
        <dbReference type="SAM" id="Coils"/>
    </source>
</evidence>
<feature type="region of interest" description="Disordered" evidence="2">
    <location>
        <begin position="641"/>
        <end position="672"/>
    </location>
</feature>
<dbReference type="EMBL" id="JASUXU010000017">
    <property type="protein sequence ID" value="KAK0322400.1"/>
    <property type="molecule type" value="Genomic_DNA"/>
</dbReference>
<dbReference type="PANTHER" id="PTHR28190">
    <property type="entry name" value="NUCLEAR MIGRATION PROTEIN NUM1"/>
    <property type="match status" value="1"/>
</dbReference>
<feature type="coiled-coil region" evidence="1">
    <location>
        <begin position="90"/>
        <end position="216"/>
    </location>
</feature>
<feature type="region of interest" description="Disordered" evidence="2">
    <location>
        <begin position="686"/>
        <end position="888"/>
    </location>
</feature>
<feature type="region of interest" description="Disordered" evidence="2">
    <location>
        <begin position="1342"/>
        <end position="1383"/>
    </location>
</feature>
<feature type="compositionally biased region" description="Gly residues" evidence="2">
    <location>
        <begin position="1351"/>
        <end position="1363"/>
    </location>
</feature>
<dbReference type="InterPro" id="IPR053005">
    <property type="entry name" value="Nuclear_Pos-Cytoskel_Interact"/>
</dbReference>
<evidence type="ECO:0000256" key="2">
    <source>
        <dbReference type="SAM" id="MobiDB-lite"/>
    </source>
</evidence>
<feature type="compositionally biased region" description="Low complexity" evidence="2">
    <location>
        <begin position="550"/>
        <end position="560"/>
    </location>
</feature>
<feature type="region of interest" description="Disordered" evidence="2">
    <location>
        <begin position="250"/>
        <end position="272"/>
    </location>
</feature>
<dbReference type="InterPro" id="IPR024774">
    <property type="entry name" value="PH_dom-Mcp5-type"/>
</dbReference>
<name>A0AAN6FQ54_9PEZI</name>
<accession>A0AAN6FQ54</accession>
<dbReference type="Pfam" id="PF12814">
    <property type="entry name" value="Mcp5_PH"/>
    <property type="match status" value="1"/>
</dbReference>
<dbReference type="PANTHER" id="PTHR28190:SF2">
    <property type="entry name" value="MIGRATION PROTEIN, PUTATIVE (AFU_ORTHOLOGUE AFUA_2G07730)-RELATED"/>
    <property type="match status" value="1"/>
</dbReference>
<feature type="region of interest" description="Disordered" evidence="2">
    <location>
        <begin position="1131"/>
        <end position="1244"/>
    </location>
</feature>
<feature type="region of interest" description="Disordered" evidence="2">
    <location>
        <begin position="547"/>
        <end position="581"/>
    </location>
</feature>
<keyword evidence="1" id="KW-0175">Coiled coil</keyword>
<organism evidence="4 5">
    <name type="scientific">Friedmanniomyces endolithicus</name>
    <dbReference type="NCBI Taxonomy" id="329885"/>
    <lineage>
        <taxon>Eukaryota</taxon>
        <taxon>Fungi</taxon>
        <taxon>Dikarya</taxon>
        <taxon>Ascomycota</taxon>
        <taxon>Pezizomycotina</taxon>
        <taxon>Dothideomycetes</taxon>
        <taxon>Dothideomycetidae</taxon>
        <taxon>Mycosphaerellales</taxon>
        <taxon>Teratosphaeriaceae</taxon>
        <taxon>Friedmanniomyces</taxon>
    </lineage>
</organism>
<evidence type="ECO:0000259" key="3">
    <source>
        <dbReference type="Pfam" id="PF12814"/>
    </source>
</evidence>
<evidence type="ECO:0000313" key="4">
    <source>
        <dbReference type="EMBL" id="KAK0322400.1"/>
    </source>
</evidence>
<evidence type="ECO:0000313" key="5">
    <source>
        <dbReference type="Proteomes" id="UP001168146"/>
    </source>
</evidence>
<dbReference type="GO" id="GO:0000226">
    <property type="term" value="P:microtubule cytoskeleton organization"/>
    <property type="evidence" value="ECO:0007669"/>
    <property type="project" value="TreeGrafter"/>
</dbReference>
<feature type="compositionally biased region" description="Basic and acidic residues" evidence="2">
    <location>
        <begin position="659"/>
        <end position="668"/>
    </location>
</feature>
<feature type="region of interest" description="Disordered" evidence="2">
    <location>
        <begin position="1272"/>
        <end position="1293"/>
    </location>
</feature>
<sequence length="1401" mass="152007">MADYFSEYATFVGSKGLPSPVDTPYETPGYIRSKRSSRATATSSREQSASPPHLPPDAIDFTDKSRDGRYSALDPRRFTPTLHASLVSEILNLRRELDSKNNLVENLETHLADAKTETETLLEQVSEQQKEARKAEQHVQLMETGTYEAIEELVKERDLARHNAEDLRGKLDTAAKKARRQDEDALRAQGMWEQEKESWDNERRQFERRIHVTENRLRMFVDEVAAQQAIADAQGPLLEDMGDVSTFKDSGLGNESDSASIKSVKPMNHKRNRSSMSFVARSLRNSASTRASVGTLDTSAKPNGYTLADELGIDEEDEYDLDEFEHADDELEYPEVKRRTIDLQRSSGQVDADSKAKRVLGLTTQESQSLDLTPTKAPAMHGLLRRSVDAAILLGTSRSSEGEAASLRTINQLATKTRPIYVDTGYQPSPPTSPHRKGVLPEVQGVPVINEPGSTPGASSITRTQASRPMKRALAVATRVAASPISPPETPVVINGNIWPENKRVSLPAQSYSSTSTQTDPPLHSRPQSVVLKRNSLSPPSFVPAIAIHPPTSRPSSPRTYVLPPGTKNASTQASRPWPAKDACVQTEEIRVDKRLRRLMSDLQLSRPNLLPSPPLPDQTLSKRPTSGGMAILVTDALSKVALPSPPMPSPVESSPETPRNHSQKDLRSLPLRAIPLGRPVLAPARQQHENAPDGPLNRASQYGVTRPIQSNSTLGDIEKDSDASENEEAISDADPRDLLGSIPAFSKAPHGRFALSGPPKVVPEDKEISPDRRPGTAESYGAAPAPSIASSRATSQRTRMGPPARLNASKNPPSRSPSFGSASSTYSSQPALPPFAIPRRSSSRVVMKTASEGSQSPTPNPPGGDIFGRAGHVGARTTQHARQQSLRKIQSAAIIRPATHTKVSPRKGGRRKRSPTLTPIQSMAFETVPTPTRFPIPGLPTPLREQSFDLVKGSVDLSKRPSTAATQDPQTLEETNLIDAIAATMVGEWMWKYVRKRKSFGMAENTNDFPHESTNGAVSVTGHGTRHKRWVWLSPYERTIMWDSKQPTSGSALMGKKGRKLTIQSVLDVQDNTPLPKGAELSTAFNRSILILTPQRALKFTTVSHTRHELWMNALSFLAQSGRLPAQFPAIPPIPSRPTPPIPLEKPLSATRQRSPSFGRATIRDSVRLAKGRRPETLRSLTQPIDSSSSSRPTTDTYPTSNSHDDAADAGADFPSIPRLYITTSKHQRKRSNTSPRLPAPLSTLRSFSSHAAVPSSSANSSSRLHPLSITASSSAGAARTSSSKSGSRRDSSIASPVLANFGSSEGAAAVGVVGTVRMEAFVDPSVRDGVLYVPAPPPVLPSSSSSSGGLSGQGQGYGQEKGLGSWRRRGDSNLSQSTVDKRRAGYVFDENGLDPFKGF</sequence>
<feature type="compositionally biased region" description="Basic and acidic residues" evidence="2">
    <location>
        <begin position="763"/>
        <end position="776"/>
    </location>
</feature>
<feature type="compositionally biased region" description="Low complexity" evidence="2">
    <location>
        <begin position="1272"/>
        <end position="1287"/>
    </location>
</feature>